<dbReference type="SUPFAM" id="SSF51735">
    <property type="entry name" value="NAD(P)-binding Rossmann-fold domains"/>
    <property type="match status" value="1"/>
</dbReference>
<accession>A0ABR0SWZ6</accession>
<evidence type="ECO:0000256" key="3">
    <source>
        <dbReference type="ARBA" id="ARBA00023002"/>
    </source>
</evidence>
<dbReference type="PRINTS" id="PR00081">
    <property type="entry name" value="GDHRDH"/>
</dbReference>
<dbReference type="PANTHER" id="PTHR24320:SF236">
    <property type="entry name" value="SHORT-CHAIN DEHYDROGENASE-RELATED"/>
    <property type="match status" value="1"/>
</dbReference>
<keyword evidence="2" id="KW-0521">NADP</keyword>
<dbReference type="EMBL" id="JAVFKD010000003">
    <property type="protein sequence ID" value="KAK5996261.1"/>
    <property type="molecule type" value="Genomic_DNA"/>
</dbReference>
<reference evidence="4 5" key="1">
    <citation type="submission" date="2024-01" db="EMBL/GenBank/DDBJ databases">
        <title>Complete genome of Cladobotryum mycophilum ATHUM6906.</title>
        <authorList>
            <person name="Christinaki A.C."/>
            <person name="Myridakis A.I."/>
            <person name="Kouvelis V.N."/>
        </authorList>
    </citation>
    <scope>NUCLEOTIDE SEQUENCE [LARGE SCALE GENOMIC DNA]</scope>
    <source>
        <strain evidence="4 5">ATHUM6906</strain>
    </source>
</reference>
<name>A0ABR0SWZ6_9HYPO</name>
<dbReference type="PANTHER" id="PTHR24320">
    <property type="entry name" value="RETINOL DEHYDROGENASE"/>
    <property type="match status" value="1"/>
</dbReference>
<dbReference type="InterPro" id="IPR036291">
    <property type="entry name" value="NAD(P)-bd_dom_sf"/>
</dbReference>
<keyword evidence="5" id="KW-1185">Reference proteome</keyword>
<gene>
    <name evidence="4" type="ORF">PT974_03015</name>
</gene>
<dbReference type="Pfam" id="PF00106">
    <property type="entry name" value="adh_short"/>
    <property type="match status" value="1"/>
</dbReference>
<protein>
    <submittedName>
        <fullName evidence="4">Short-chain dehydrogenase/reductase iacJ</fullName>
    </submittedName>
</protein>
<keyword evidence="3" id="KW-0560">Oxidoreductase</keyword>
<evidence type="ECO:0000313" key="5">
    <source>
        <dbReference type="Proteomes" id="UP001338125"/>
    </source>
</evidence>
<evidence type="ECO:0000313" key="4">
    <source>
        <dbReference type="EMBL" id="KAK5996261.1"/>
    </source>
</evidence>
<comment type="similarity">
    <text evidence="1">Belongs to the short-chain dehydrogenases/reductases (SDR) family.</text>
</comment>
<sequence length="323" mass="35185">MGAQWSQFFPPKPTFTAANVEPQNGKVFIVTGGYSGIGFELAKMLYQKNGRVYIAGRSEEKAREAIRLIQVAGSSEGSLEFLSLKLDDLSSIKASAEEFKAKESKLHILWNNAGVSQPPIGSVSAQGIELQLATNCVGPFLFTQLLLPLLQATASDDSNPPGSVRVVWTGSQIVELSAPAEGIIMDELHTPPKDKMRTYTNSKTGNNFLASELARRVGPSHGIISVAQNPGAASSNITRHAMWMKIVMGPLSYKSELCALTELYAGLSKDITIENNACYIVPFGRIVEIRKDLVNAMKPTEEGGTGRAAEFWDFCFEKSRDYM</sequence>
<evidence type="ECO:0000256" key="1">
    <source>
        <dbReference type="ARBA" id="ARBA00006484"/>
    </source>
</evidence>
<dbReference type="Gene3D" id="3.40.50.720">
    <property type="entry name" value="NAD(P)-binding Rossmann-like Domain"/>
    <property type="match status" value="1"/>
</dbReference>
<dbReference type="Proteomes" id="UP001338125">
    <property type="component" value="Unassembled WGS sequence"/>
</dbReference>
<proteinExistence type="inferred from homology"/>
<comment type="caution">
    <text evidence="4">The sequence shown here is derived from an EMBL/GenBank/DDBJ whole genome shotgun (WGS) entry which is preliminary data.</text>
</comment>
<organism evidence="4 5">
    <name type="scientific">Cladobotryum mycophilum</name>
    <dbReference type="NCBI Taxonomy" id="491253"/>
    <lineage>
        <taxon>Eukaryota</taxon>
        <taxon>Fungi</taxon>
        <taxon>Dikarya</taxon>
        <taxon>Ascomycota</taxon>
        <taxon>Pezizomycotina</taxon>
        <taxon>Sordariomycetes</taxon>
        <taxon>Hypocreomycetidae</taxon>
        <taxon>Hypocreales</taxon>
        <taxon>Hypocreaceae</taxon>
        <taxon>Cladobotryum</taxon>
    </lineage>
</organism>
<evidence type="ECO:0000256" key="2">
    <source>
        <dbReference type="ARBA" id="ARBA00022857"/>
    </source>
</evidence>
<dbReference type="InterPro" id="IPR002347">
    <property type="entry name" value="SDR_fam"/>
</dbReference>